<feature type="region of interest" description="Disordered" evidence="1">
    <location>
        <begin position="1"/>
        <end position="52"/>
    </location>
</feature>
<reference evidence="2" key="1">
    <citation type="journal article" date="2023" name="GigaByte">
        <title>Genome assembly of the bearded iris, Iris pallida Lam.</title>
        <authorList>
            <person name="Bruccoleri R.E."/>
            <person name="Oakeley E.J."/>
            <person name="Faust A.M.E."/>
            <person name="Altorfer M."/>
            <person name="Dessus-Babus S."/>
            <person name="Burckhardt D."/>
            <person name="Oertli M."/>
            <person name="Naumann U."/>
            <person name="Petersen F."/>
            <person name="Wong J."/>
        </authorList>
    </citation>
    <scope>NUCLEOTIDE SEQUENCE</scope>
    <source>
        <strain evidence="2">GSM-AAB239-AS_SAM_17_03QT</strain>
    </source>
</reference>
<reference evidence="2" key="2">
    <citation type="submission" date="2023-04" db="EMBL/GenBank/DDBJ databases">
        <authorList>
            <person name="Bruccoleri R.E."/>
            <person name="Oakeley E.J."/>
            <person name="Faust A.-M."/>
            <person name="Dessus-Babus S."/>
            <person name="Altorfer M."/>
            <person name="Burckhardt D."/>
            <person name="Oertli M."/>
            <person name="Naumann U."/>
            <person name="Petersen F."/>
            <person name="Wong J."/>
        </authorList>
    </citation>
    <scope>NUCLEOTIDE SEQUENCE</scope>
    <source>
        <strain evidence="2">GSM-AAB239-AS_SAM_17_03QT</strain>
        <tissue evidence="2">Leaf</tissue>
    </source>
</reference>
<sequence>MDAFPFMGNLSVPRSKETKSIEESPRRVIRSRSKSEKETSIEYQAPNLNRSG</sequence>
<name>A0AAX6IMS6_IRIPA</name>
<dbReference type="Proteomes" id="UP001140949">
    <property type="component" value="Unassembled WGS sequence"/>
</dbReference>
<keyword evidence="3" id="KW-1185">Reference proteome</keyword>
<dbReference type="EMBL" id="JANAVB010000194">
    <property type="protein sequence ID" value="KAJ6854183.1"/>
    <property type="molecule type" value="Genomic_DNA"/>
</dbReference>
<evidence type="ECO:0000313" key="2">
    <source>
        <dbReference type="EMBL" id="KAJ6854183.1"/>
    </source>
</evidence>
<dbReference type="AlphaFoldDB" id="A0AAX6IMS6"/>
<evidence type="ECO:0000256" key="1">
    <source>
        <dbReference type="SAM" id="MobiDB-lite"/>
    </source>
</evidence>
<evidence type="ECO:0000313" key="3">
    <source>
        <dbReference type="Proteomes" id="UP001140949"/>
    </source>
</evidence>
<feature type="compositionally biased region" description="Basic and acidic residues" evidence="1">
    <location>
        <begin position="14"/>
        <end position="26"/>
    </location>
</feature>
<organism evidence="2 3">
    <name type="scientific">Iris pallida</name>
    <name type="common">Sweet iris</name>
    <dbReference type="NCBI Taxonomy" id="29817"/>
    <lineage>
        <taxon>Eukaryota</taxon>
        <taxon>Viridiplantae</taxon>
        <taxon>Streptophyta</taxon>
        <taxon>Embryophyta</taxon>
        <taxon>Tracheophyta</taxon>
        <taxon>Spermatophyta</taxon>
        <taxon>Magnoliopsida</taxon>
        <taxon>Liliopsida</taxon>
        <taxon>Asparagales</taxon>
        <taxon>Iridaceae</taxon>
        <taxon>Iridoideae</taxon>
        <taxon>Irideae</taxon>
        <taxon>Iris</taxon>
    </lineage>
</organism>
<gene>
    <name evidence="2" type="ORF">M6B38_101760</name>
</gene>
<protein>
    <submittedName>
        <fullName evidence="2">Uncharacterized protein</fullName>
    </submittedName>
</protein>
<proteinExistence type="predicted"/>
<accession>A0AAX6IMS6</accession>
<comment type="caution">
    <text evidence="2">The sequence shown here is derived from an EMBL/GenBank/DDBJ whole genome shotgun (WGS) entry which is preliminary data.</text>
</comment>